<dbReference type="Pfam" id="PF03184">
    <property type="entry name" value="DDE_1"/>
    <property type="match status" value="1"/>
</dbReference>
<dbReference type="PANTHER" id="PTHR19303">
    <property type="entry name" value="TRANSPOSON"/>
    <property type="match status" value="1"/>
</dbReference>
<proteinExistence type="predicted"/>
<dbReference type="GO" id="GO:0003677">
    <property type="term" value="F:DNA binding"/>
    <property type="evidence" value="ECO:0007669"/>
    <property type="project" value="TreeGrafter"/>
</dbReference>
<dbReference type="InterPro" id="IPR004875">
    <property type="entry name" value="DDE_SF_endonuclease_dom"/>
</dbReference>
<dbReference type="STRING" id="597456.A0A0L7QRJ0"/>
<keyword evidence="3" id="KW-1185">Reference proteome</keyword>
<evidence type="ECO:0000313" key="3">
    <source>
        <dbReference type="Proteomes" id="UP000053825"/>
    </source>
</evidence>
<dbReference type="GO" id="GO:0005634">
    <property type="term" value="C:nucleus"/>
    <property type="evidence" value="ECO:0007669"/>
    <property type="project" value="TreeGrafter"/>
</dbReference>
<protein>
    <submittedName>
        <fullName evidence="2">Jerky protein homolog-like</fullName>
    </submittedName>
</protein>
<gene>
    <name evidence="2" type="ORF">WH47_06079</name>
</gene>
<name>A0A0L7QRJ0_9HYME</name>
<evidence type="ECO:0000259" key="1">
    <source>
        <dbReference type="Pfam" id="PF03184"/>
    </source>
</evidence>
<feature type="non-terminal residue" evidence="2">
    <location>
        <position position="1"/>
    </location>
</feature>
<accession>A0A0L7QRJ0</accession>
<dbReference type="AlphaFoldDB" id="A0A0L7QRJ0"/>
<dbReference type="EMBL" id="KQ414775">
    <property type="protein sequence ID" value="KOC61255.1"/>
    <property type="molecule type" value="Genomic_DNA"/>
</dbReference>
<organism evidence="2 3">
    <name type="scientific">Habropoda laboriosa</name>
    <dbReference type="NCBI Taxonomy" id="597456"/>
    <lineage>
        <taxon>Eukaryota</taxon>
        <taxon>Metazoa</taxon>
        <taxon>Ecdysozoa</taxon>
        <taxon>Arthropoda</taxon>
        <taxon>Hexapoda</taxon>
        <taxon>Insecta</taxon>
        <taxon>Pterygota</taxon>
        <taxon>Neoptera</taxon>
        <taxon>Endopterygota</taxon>
        <taxon>Hymenoptera</taxon>
        <taxon>Apocrita</taxon>
        <taxon>Aculeata</taxon>
        <taxon>Apoidea</taxon>
        <taxon>Anthophila</taxon>
        <taxon>Apidae</taxon>
        <taxon>Habropoda</taxon>
    </lineage>
</organism>
<evidence type="ECO:0000313" key="2">
    <source>
        <dbReference type="EMBL" id="KOC61255.1"/>
    </source>
</evidence>
<dbReference type="Proteomes" id="UP000053825">
    <property type="component" value="Unassembled WGS sequence"/>
</dbReference>
<dbReference type="PANTHER" id="PTHR19303:SF16">
    <property type="entry name" value="JERKY PROTEIN HOMOLOG-LIKE"/>
    <property type="match status" value="1"/>
</dbReference>
<dbReference type="OrthoDB" id="7607518at2759"/>
<sequence length="132" mass="15146">RYEKSASGYKRSKEKLTILAYGDAFGNHKLKLTVIEKSKNPRAFINVKIKNLPMDSNLFRKWFREDFAPTTKNFLKQKNLPCKARLLLDNSPSHPDLSQLVCDDIKAIFLPPNVISLIQPLGQGVLETLKRY</sequence>
<feature type="domain" description="DDE-1" evidence="1">
    <location>
        <begin position="13"/>
        <end position="132"/>
    </location>
</feature>
<dbReference type="InterPro" id="IPR050863">
    <property type="entry name" value="CenT-Element_Derived"/>
</dbReference>
<reference evidence="2 3" key="1">
    <citation type="submission" date="2015-07" db="EMBL/GenBank/DDBJ databases">
        <title>The genome of Habropoda laboriosa.</title>
        <authorList>
            <person name="Pan H."/>
            <person name="Kapheim K."/>
        </authorList>
    </citation>
    <scope>NUCLEOTIDE SEQUENCE [LARGE SCALE GENOMIC DNA]</scope>
    <source>
        <strain evidence="2">0110345459</strain>
    </source>
</reference>